<dbReference type="InterPro" id="IPR036388">
    <property type="entry name" value="WH-like_DNA-bd_sf"/>
</dbReference>
<sequence>MDSVTDRVVEVVDSIPEGRVMTYGAVARVAGTGARAVGRVLHDGGHDIPWWRVVDAGGRPYGAATEYVRKRFLEESTPLDVDRRGTVVNLATASWSPDERHA</sequence>
<comment type="caution">
    <text evidence="3">The sequence shown here is derived from an EMBL/GenBank/DDBJ whole genome shotgun (WGS) entry which is preliminary data.</text>
</comment>
<dbReference type="Gene3D" id="1.10.10.10">
    <property type="entry name" value="Winged helix-like DNA-binding domain superfamily/Winged helix DNA-binding domain"/>
    <property type="match status" value="1"/>
</dbReference>
<dbReference type="GO" id="GO:0006281">
    <property type="term" value="P:DNA repair"/>
    <property type="evidence" value="ECO:0007669"/>
    <property type="project" value="InterPro"/>
</dbReference>
<feature type="domain" description="Methylated-DNA-[protein]-cysteine S-methyltransferase DNA binding" evidence="2">
    <location>
        <begin position="5"/>
        <end position="73"/>
    </location>
</feature>
<dbReference type="PANTHER" id="PTHR42942:SF1">
    <property type="entry name" value="ALKYLTRANSFERASE-LIKE PROTEIN 1"/>
    <property type="match status" value="1"/>
</dbReference>
<dbReference type="PANTHER" id="PTHR42942">
    <property type="entry name" value="6-O-METHYLGUANINE DNA METHYLTRANSFERASE"/>
    <property type="match status" value="1"/>
</dbReference>
<dbReference type="EMBL" id="BJWH01000007">
    <property type="protein sequence ID" value="GEL98147.1"/>
    <property type="molecule type" value="Genomic_DNA"/>
</dbReference>
<dbReference type="GO" id="GO:0003824">
    <property type="term" value="F:catalytic activity"/>
    <property type="evidence" value="ECO:0007669"/>
    <property type="project" value="InterPro"/>
</dbReference>
<dbReference type="AlphaFoldDB" id="A0A511JJG2"/>
<reference evidence="3 4" key="1">
    <citation type="submission" date="2019-07" db="EMBL/GenBank/DDBJ databases">
        <title>Whole genome shotgun sequence of Cellulomonas terrae NBRC 100819.</title>
        <authorList>
            <person name="Hosoyama A."/>
            <person name="Uohara A."/>
            <person name="Ohji S."/>
            <person name="Ichikawa N."/>
        </authorList>
    </citation>
    <scope>NUCLEOTIDE SEQUENCE [LARGE SCALE GENOMIC DNA]</scope>
    <source>
        <strain evidence="3 4">NBRC 100819</strain>
    </source>
</reference>
<keyword evidence="1" id="KW-0227">DNA damage</keyword>
<evidence type="ECO:0000259" key="2">
    <source>
        <dbReference type="Pfam" id="PF01035"/>
    </source>
</evidence>
<protein>
    <recommendedName>
        <fullName evidence="2">Methylated-DNA-[protein]-cysteine S-methyltransferase DNA binding domain-containing protein</fullName>
    </recommendedName>
</protein>
<evidence type="ECO:0000313" key="3">
    <source>
        <dbReference type="EMBL" id="GEL98147.1"/>
    </source>
</evidence>
<dbReference type="OrthoDB" id="9132167at2"/>
<organism evidence="3 4">
    <name type="scientific">Cellulomonas terrae</name>
    <dbReference type="NCBI Taxonomy" id="311234"/>
    <lineage>
        <taxon>Bacteria</taxon>
        <taxon>Bacillati</taxon>
        <taxon>Actinomycetota</taxon>
        <taxon>Actinomycetes</taxon>
        <taxon>Micrococcales</taxon>
        <taxon>Cellulomonadaceae</taxon>
        <taxon>Cellulomonas</taxon>
    </lineage>
</organism>
<dbReference type="SUPFAM" id="SSF46767">
    <property type="entry name" value="Methylated DNA-protein cysteine methyltransferase, C-terminal domain"/>
    <property type="match status" value="1"/>
</dbReference>
<name>A0A511JJG2_9CELL</name>
<proteinExistence type="predicted"/>
<dbReference type="InterPro" id="IPR052520">
    <property type="entry name" value="ATL_DNA_repair"/>
</dbReference>
<dbReference type="CDD" id="cd06445">
    <property type="entry name" value="ATase"/>
    <property type="match status" value="1"/>
</dbReference>
<dbReference type="Proteomes" id="UP000321049">
    <property type="component" value="Unassembled WGS sequence"/>
</dbReference>
<dbReference type="Pfam" id="PF01035">
    <property type="entry name" value="DNA_binding_1"/>
    <property type="match status" value="1"/>
</dbReference>
<accession>A0A511JJG2</accession>
<dbReference type="InterPro" id="IPR014048">
    <property type="entry name" value="MethylDNA_cys_MeTrfase_DNA-bd"/>
</dbReference>
<gene>
    <name evidence="3" type="ORF">CTE05_16940</name>
</gene>
<evidence type="ECO:0000256" key="1">
    <source>
        <dbReference type="ARBA" id="ARBA00022763"/>
    </source>
</evidence>
<dbReference type="InterPro" id="IPR036217">
    <property type="entry name" value="MethylDNA_cys_MeTrfase_DNAb"/>
</dbReference>
<keyword evidence="4" id="KW-1185">Reference proteome</keyword>
<evidence type="ECO:0000313" key="4">
    <source>
        <dbReference type="Proteomes" id="UP000321049"/>
    </source>
</evidence>